<dbReference type="CDD" id="cd00067">
    <property type="entry name" value="GAL4"/>
    <property type="match status" value="1"/>
</dbReference>
<feature type="region of interest" description="Disordered" evidence="5">
    <location>
        <begin position="196"/>
        <end position="221"/>
    </location>
</feature>
<feature type="region of interest" description="Disordered" evidence="5">
    <location>
        <begin position="692"/>
        <end position="711"/>
    </location>
</feature>
<dbReference type="GO" id="GO:0003677">
    <property type="term" value="F:DNA binding"/>
    <property type="evidence" value="ECO:0007669"/>
    <property type="project" value="UniProtKB-KW"/>
</dbReference>
<organism evidence="7 8">
    <name type="scientific">Crepidotus variabilis</name>
    <dbReference type="NCBI Taxonomy" id="179855"/>
    <lineage>
        <taxon>Eukaryota</taxon>
        <taxon>Fungi</taxon>
        <taxon>Dikarya</taxon>
        <taxon>Basidiomycota</taxon>
        <taxon>Agaricomycotina</taxon>
        <taxon>Agaricomycetes</taxon>
        <taxon>Agaricomycetidae</taxon>
        <taxon>Agaricales</taxon>
        <taxon>Agaricineae</taxon>
        <taxon>Crepidotaceae</taxon>
        <taxon>Crepidotus</taxon>
    </lineage>
</organism>
<dbReference type="GO" id="GO:0008270">
    <property type="term" value="F:zinc ion binding"/>
    <property type="evidence" value="ECO:0007669"/>
    <property type="project" value="InterPro"/>
</dbReference>
<dbReference type="Proteomes" id="UP000807306">
    <property type="component" value="Unassembled WGS sequence"/>
</dbReference>
<sequence length="799" mass="89796">MFISTAPLPHRRRKTCAICIRMEDQSDTMFRAWGTEKARNSRLFAHFGAVDGEIKTRKFGKSVAGLLVLKLPDFAENNPEFKPLSSVDVIPEMPSQPLLEDRQDDLLPASKKRRIPGACDACKRKKVRCKDSDSARRPNNRCSNCVHLSIECIHTEVGKTLGSARRYVESLEARLEKMDRLFNKLLPGVEINPELEKLDLEPPASDKQDETLPQTRPPSYPGLCRSTQLSMLNSFRGKFYGKTSNFNIIKTAIEINQGRWQSTSEPAEWLRPHYWSIPKWTGLDVNDELNLQPPSYYDYPPEDLMTSLIDLYFTHLNTLFPLLHRPIFEQSVGQELHLRNNEFGATLLLVCAHGARYSDDPRVLVDGSDSWHSAGWKWYKQMFALLNSFDAFNLMPENDWLRTGLGLRLAIDVGAHTKSDKSSIPTAEGELWKRAFWCLYLSDVRTSIALGRSSTLQDEDFDLEEPVDCDDGYWESNFQQPAGKPSRISYFKEHIKLTIIISQALYLLECITEIDTKLNKWLTSLPRHLRLGASRKNDIFELQSIYLHASFHHCQLVLHRPYIPSPLNLVPSPLPALTICFNAARACCSILSDAKKNDKKVLLITSEAFTGWSLQGHPPGFARSRLRDKWKWNDIFCSQVPAETSGVAMSLVGLSPNSQDFSTSSSPNAPSPASSSGASTCSSNVLELTTSSSLLPDYTPNPHPKGDFAMSIDTNMQESSNIFGSSSSGLTFCKDDTKILLTRHADIISPTTAGILSSMWSSNNIGIDSDSWNTFWPLPMNQGDNEGDPRLNGEMTNLF</sequence>
<dbReference type="PANTHER" id="PTHR46910:SF3">
    <property type="entry name" value="HALOTOLERANCE PROTEIN 9-RELATED"/>
    <property type="match status" value="1"/>
</dbReference>
<dbReference type="InterPro" id="IPR036864">
    <property type="entry name" value="Zn2-C6_fun-type_DNA-bd_sf"/>
</dbReference>
<dbReference type="Pfam" id="PF04082">
    <property type="entry name" value="Fungal_trans"/>
    <property type="match status" value="1"/>
</dbReference>
<dbReference type="EMBL" id="MU157824">
    <property type="protein sequence ID" value="KAF9535370.1"/>
    <property type="molecule type" value="Genomic_DNA"/>
</dbReference>
<proteinExistence type="predicted"/>
<feature type="compositionally biased region" description="Low complexity" evidence="5">
    <location>
        <begin position="662"/>
        <end position="680"/>
    </location>
</feature>
<dbReference type="GO" id="GO:0006351">
    <property type="term" value="P:DNA-templated transcription"/>
    <property type="evidence" value="ECO:0007669"/>
    <property type="project" value="InterPro"/>
</dbReference>
<feature type="compositionally biased region" description="Basic and acidic residues" evidence="5">
    <location>
        <begin position="196"/>
        <end position="210"/>
    </location>
</feature>
<dbReference type="OrthoDB" id="4456959at2759"/>
<keyword evidence="8" id="KW-1185">Reference proteome</keyword>
<comment type="subcellular location">
    <subcellularLocation>
        <location evidence="1">Nucleus</location>
    </subcellularLocation>
</comment>
<dbReference type="CDD" id="cd12148">
    <property type="entry name" value="fungal_TF_MHR"/>
    <property type="match status" value="1"/>
</dbReference>
<evidence type="ECO:0000259" key="6">
    <source>
        <dbReference type="PROSITE" id="PS50048"/>
    </source>
</evidence>
<dbReference type="Gene3D" id="4.10.240.10">
    <property type="entry name" value="Zn(2)-C6 fungal-type DNA-binding domain"/>
    <property type="match status" value="1"/>
</dbReference>
<evidence type="ECO:0000256" key="2">
    <source>
        <dbReference type="ARBA" id="ARBA00022723"/>
    </source>
</evidence>
<dbReference type="PROSITE" id="PS00463">
    <property type="entry name" value="ZN2_CY6_FUNGAL_1"/>
    <property type="match status" value="1"/>
</dbReference>
<feature type="domain" description="Zn(2)-C6 fungal-type" evidence="6">
    <location>
        <begin position="118"/>
        <end position="154"/>
    </location>
</feature>
<evidence type="ECO:0000256" key="3">
    <source>
        <dbReference type="ARBA" id="ARBA00023125"/>
    </source>
</evidence>
<keyword evidence="2" id="KW-0479">Metal-binding</keyword>
<dbReference type="InterPro" id="IPR001138">
    <property type="entry name" value="Zn2Cys6_DnaBD"/>
</dbReference>
<dbReference type="SMART" id="SM00906">
    <property type="entry name" value="Fungal_trans"/>
    <property type="match status" value="1"/>
</dbReference>
<evidence type="ECO:0000313" key="7">
    <source>
        <dbReference type="EMBL" id="KAF9535370.1"/>
    </source>
</evidence>
<dbReference type="GO" id="GO:0000981">
    <property type="term" value="F:DNA-binding transcription factor activity, RNA polymerase II-specific"/>
    <property type="evidence" value="ECO:0007669"/>
    <property type="project" value="InterPro"/>
</dbReference>
<evidence type="ECO:0000256" key="5">
    <source>
        <dbReference type="SAM" id="MobiDB-lite"/>
    </source>
</evidence>
<evidence type="ECO:0000256" key="4">
    <source>
        <dbReference type="ARBA" id="ARBA00023242"/>
    </source>
</evidence>
<dbReference type="InterPro" id="IPR007219">
    <property type="entry name" value="XnlR_reg_dom"/>
</dbReference>
<keyword evidence="3" id="KW-0238">DNA-binding</keyword>
<dbReference type="PANTHER" id="PTHR46910">
    <property type="entry name" value="TRANSCRIPTION FACTOR PDR1"/>
    <property type="match status" value="1"/>
</dbReference>
<evidence type="ECO:0000313" key="8">
    <source>
        <dbReference type="Proteomes" id="UP000807306"/>
    </source>
</evidence>
<protein>
    <submittedName>
        <fullName evidence="7">Fungal-specific transcription factor domain-containing protein</fullName>
    </submittedName>
</protein>
<reference evidence="7" key="1">
    <citation type="submission" date="2020-11" db="EMBL/GenBank/DDBJ databases">
        <authorList>
            <consortium name="DOE Joint Genome Institute"/>
            <person name="Ahrendt S."/>
            <person name="Riley R."/>
            <person name="Andreopoulos W."/>
            <person name="Labutti K."/>
            <person name="Pangilinan J."/>
            <person name="Ruiz-Duenas F.J."/>
            <person name="Barrasa J.M."/>
            <person name="Sanchez-Garcia M."/>
            <person name="Camarero S."/>
            <person name="Miyauchi S."/>
            <person name="Serrano A."/>
            <person name="Linde D."/>
            <person name="Babiker R."/>
            <person name="Drula E."/>
            <person name="Ayuso-Fernandez I."/>
            <person name="Pacheco R."/>
            <person name="Padilla G."/>
            <person name="Ferreira P."/>
            <person name="Barriuso J."/>
            <person name="Kellner H."/>
            <person name="Castanera R."/>
            <person name="Alfaro M."/>
            <person name="Ramirez L."/>
            <person name="Pisabarro A.G."/>
            <person name="Kuo A."/>
            <person name="Tritt A."/>
            <person name="Lipzen A."/>
            <person name="He G."/>
            <person name="Yan M."/>
            <person name="Ng V."/>
            <person name="Cullen D."/>
            <person name="Martin F."/>
            <person name="Rosso M.-N."/>
            <person name="Henrissat B."/>
            <person name="Hibbett D."/>
            <person name="Martinez A.T."/>
            <person name="Grigoriev I.V."/>
        </authorList>
    </citation>
    <scope>NUCLEOTIDE SEQUENCE</scope>
    <source>
        <strain evidence="7">CBS 506.95</strain>
    </source>
</reference>
<keyword evidence="4" id="KW-0539">Nucleus</keyword>
<dbReference type="GO" id="GO:0005634">
    <property type="term" value="C:nucleus"/>
    <property type="evidence" value="ECO:0007669"/>
    <property type="project" value="UniProtKB-SubCell"/>
</dbReference>
<dbReference type="InterPro" id="IPR050987">
    <property type="entry name" value="AtrR-like"/>
</dbReference>
<feature type="region of interest" description="Disordered" evidence="5">
    <location>
        <begin position="659"/>
        <end position="680"/>
    </location>
</feature>
<dbReference type="AlphaFoldDB" id="A0A9P6JX34"/>
<dbReference type="SUPFAM" id="SSF57701">
    <property type="entry name" value="Zn2/Cys6 DNA-binding domain"/>
    <property type="match status" value="1"/>
</dbReference>
<comment type="caution">
    <text evidence="7">The sequence shown here is derived from an EMBL/GenBank/DDBJ whole genome shotgun (WGS) entry which is preliminary data.</text>
</comment>
<evidence type="ECO:0000256" key="1">
    <source>
        <dbReference type="ARBA" id="ARBA00004123"/>
    </source>
</evidence>
<gene>
    <name evidence="7" type="ORF">CPB83DRAFT_878582</name>
</gene>
<dbReference type="SMART" id="SM00066">
    <property type="entry name" value="GAL4"/>
    <property type="match status" value="1"/>
</dbReference>
<accession>A0A9P6JX34</accession>
<dbReference type="PROSITE" id="PS50048">
    <property type="entry name" value="ZN2_CY6_FUNGAL_2"/>
    <property type="match status" value="1"/>
</dbReference>
<dbReference type="Pfam" id="PF00172">
    <property type="entry name" value="Zn_clus"/>
    <property type="match status" value="1"/>
</dbReference>
<name>A0A9P6JX34_9AGAR</name>